<keyword evidence="12" id="KW-1185">Reference proteome</keyword>
<dbReference type="Gene3D" id="2.40.170.20">
    <property type="entry name" value="TonB-dependent receptor, beta-barrel domain"/>
    <property type="match status" value="1"/>
</dbReference>
<reference evidence="10 12" key="1">
    <citation type="submission" date="2016-07" db="EMBL/GenBank/DDBJ databases">
        <authorList>
            <person name="Jeong J.-J."/>
            <person name="Kim D.W."/>
            <person name="Sang M.K."/>
            <person name="Choi I.-G."/>
            <person name="Kim K.D."/>
        </authorList>
    </citation>
    <scope>NUCLEOTIDE SEQUENCE [LARGE SCALE GENOMIC DNA]</scope>
    <source>
        <strain evidence="10 12">C-26</strain>
    </source>
</reference>
<evidence type="ECO:0000256" key="1">
    <source>
        <dbReference type="ARBA" id="ARBA00004571"/>
    </source>
</evidence>
<keyword evidence="5 7" id="KW-0472">Membrane</keyword>
<feature type="domain" description="TonB-dependent receptor plug" evidence="9">
    <location>
        <begin position="49"/>
        <end position="167"/>
    </location>
</feature>
<keyword evidence="6 7" id="KW-0998">Cell outer membrane</keyword>
<reference evidence="11 13" key="2">
    <citation type="submission" date="2016-11" db="EMBL/GenBank/DDBJ databases">
        <authorList>
            <person name="Jaros S."/>
            <person name="Januszkiewicz K."/>
            <person name="Wedrychowicz H."/>
        </authorList>
    </citation>
    <scope>NUCLEOTIDE SEQUENCE [LARGE SCALE GENOMIC DNA]</scope>
    <source>
        <strain evidence="11 13">DSM 27621</strain>
    </source>
</reference>
<dbReference type="Gene3D" id="2.170.130.10">
    <property type="entry name" value="TonB-dependent receptor, plug domain"/>
    <property type="match status" value="1"/>
</dbReference>
<dbReference type="EMBL" id="FRBM01000001">
    <property type="protein sequence ID" value="SHK90635.1"/>
    <property type="molecule type" value="Genomic_DNA"/>
</dbReference>
<gene>
    <name evidence="10" type="ORF">BBH99_09135</name>
    <name evidence="11" type="ORF">SAMN05444407_101550</name>
</gene>
<name>A0A1M6WAZ5_9FLAO</name>
<feature type="signal peptide" evidence="8">
    <location>
        <begin position="1"/>
        <end position="22"/>
    </location>
</feature>
<sequence length="948" mass="104269">MNVKLRVLSAGALFFLGQAAFAQKVKKDTANATEIEEVVMVGFGQKKTVQELTGAVGTMKSDAIKDVPVASVDKMLQGRVSGVQTGNASGQPGGFASVRVRGIASVNGGVNPIYVVDGVRVQSGDLTTGATTANILANLNSDDIETVTVLKDAASTAVYGADAGAGVIVITTKSGKKGKPKISLNFESGTNSRAIEGMKGLNTEQYRYLLANALGNADGISPETVYSEAIAGNYGAAAKNIYTTTNNTNWRDVTSRSGYQNSINASISGGNDKITYYNSANYFLQESELKGSDFKRLGFTTKIDYKATDKFKFGTDIQLSYSRINTLPNGGTFANPILFELFGRPTDPGYNADGSYYLGNSGRLSNNLFNSGYVQEHNYFRATTARVFGNLYGEYQILKNLSYKIVLGAELNNVENDTYYNPVHGDGYQVNGRKTESTDRYFNWNLQNIVNYNFKLGDKNRFNISAIQEAYQRNQRFVAGQGVNVGSPNLESLSNFIKPIYARGQRYVSSRNGYAAVLNYDYDKLILVDASVRRDALSNFTPGQKWGTFYSVGVGVDLARLQFVKEWEKISLFKLRGSYGKVGNTINSTPYSLYEYTSNYNDSPAGFTKYVYNPQLKWETVKPLSLGVDMGFFRNRLTVTAEYYNKKTEDLVFSVPLQMSQGLPIPSESTLTYPFMDVNVGSLVNRGFEFTVNYDVIRKEDFTLSIGGNLSTLENKITSLYGGQDVVTGSTILREGEGIGTFFLRKWAGVDPSNGDPLWYKNGVDGETTNKYADAQLAVQGRSYSNVFGGVNLNLSYKNFTLSALGTFGFGGKVLNDWASYTQSDGQYVFSYPGSTDALDFWSPSNPNAVNPKPVYLNASNSNRASTRFLAKTDYLRLSNVRVGYRFDAKMLNGTGLNGFEVYVQGNNILTYRYDKNLKFDPENNLNSTNNLNLPVQKTYSIGFNLQF</sequence>
<keyword evidence="2 7" id="KW-0813">Transport</keyword>
<dbReference type="OrthoDB" id="9768177at2"/>
<dbReference type="RefSeq" id="WP_066696433.1">
    <property type="nucleotide sequence ID" value="NZ_FRBM01000001.1"/>
</dbReference>
<keyword evidence="4 7" id="KW-0812">Transmembrane</keyword>
<dbReference type="EMBL" id="MAYF01000257">
    <property type="protein sequence ID" value="OCA78259.1"/>
    <property type="molecule type" value="Genomic_DNA"/>
</dbReference>
<accession>A0A1M6WAZ5</accession>
<feature type="chain" id="PRO_5009921966" evidence="8">
    <location>
        <begin position="23"/>
        <end position="948"/>
    </location>
</feature>
<dbReference type="NCBIfam" id="TIGR04057">
    <property type="entry name" value="SusC_RagA_signa"/>
    <property type="match status" value="1"/>
</dbReference>
<comment type="similarity">
    <text evidence="7">Belongs to the TonB-dependent receptor family.</text>
</comment>
<dbReference type="InterPro" id="IPR023996">
    <property type="entry name" value="TonB-dep_OMP_SusC/RagA"/>
</dbReference>
<dbReference type="InterPro" id="IPR037066">
    <property type="entry name" value="Plug_dom_sf"/>
</dbReference>
<dbReference type="Proteomes" id="UP000093508">
    <property type="component" value="Unassembled WGS sequence"/>
</dbReference>
<dbReference type="NCBIfam" id="TIGR04056">
    <property type="entry name" value="OMP_RagA_SusC"/>
    <property type="match status" value="1"/>
</dbReference>
<dbReference type="GO" id="GO:0009279">
    <property type="term" value="C:cell outer membrane"/>
    <property type="evidence" value="ECO:0007669"/>
    <property type="project" value="UniProtKB-SubCell"/>
</dbReference>
<evidence type="ECO:0000256" key="3">
    <source>
        <dbReference type="ARBA" id="ARBA00022452"/>
    </source>
</evidence>
<dbReference type="PROSITE" id="PS52016">
    <property type="entry name" value="TONB_DEPENDENT_REC_3"/>
    <property type="match status" value="1"/>
</dbReference>
<dbReference type="AlphaFoldDB" id="A0A1M6WAZ5"/>
<proteinExistence type="inferred from homology"/>
<keyword evidence="8" id="KW-0732">Signal</keyword>
<organism evidence="11 13">
    <name type="scientific">Chryseobacterium contaminans</name>
    <dbReference type="NCBI Taxonomy" id="1423959"/>
    <lineage>
        <taxon>Bacteria</taxon>
        <taxon>Pseudomonadati</taxon>
        <taxon>Bacteroidota</taxon>
        <taxon>Flavobacteriia</taxon>
        <taxon>Flavobacteriales</taxon>
        <taxon>Weeksellaceae</taxon>
        <taxon>Chryseobacterium group</taxon>
        <taxon>Chryseobacterium</taxon>
    </lineage>
</organism>
<dbReference type="InterPro" id="IPR023997">
    <property type="entry name" value="TonB-dep_OMP_SusC/RagA_CS"/>
</dbReference>
<evidence type="ECO:0000313" key="10">
    <source>
        <dbReference type="EMBL" id="OCA78259.1"/>
    </source>
</evidence>
<dbReference type="Pfam" id="PF07715">
    <property type="entry name" value="Plug"/>
    <property type="match status" value="1"/>
</dbReference>
<evidence type="ECO:0000256" key="2">
    <source>
        <dbReference type="ARBA" id="ARBA00022448"/>
    </source>
</evidence>
<evidence type="ECO:0000259" key="9">
    <source>
        <dbReference type="Pfam" id="PF07715"/>
    </source>
</evidence>
<evidence type="ECO:0000256" key="6">
    <source>
        <dbReference type="ARBA" id="ARBA00023237"/>
    </source>
</evidence>
<evidence type="ECO:0000256" key="4">
    <source>
        <dbReference type="ARBA" id="ARBA00022692"/>
    </source>
</evidence>
<evidence type="ECO:0000313" key="13">
    <source>
        <dbReference type="Proteomes" id="UP000184069"/>
    </source>
</evidence>
<dbReference type="InterPro" id="IPR012910">
    <property type="entry name" value="Plug_dom"/>
</dbReference>
<evidence type="ECO:0000256" key="7">
    <source>
        <dbReference type="PROSITE-ProRule" id="PRU01360"/>
    </source>
</evidence>
<dbReference type="STRING" id="1423959.SAMN05444407_101550"/>
<evidence type="ECO:0000313" key="12">
    <source>
        <dbReference type="Proteomes" id="UP000093508"/>
    </source>
</evidence>
<protein>
    <submittedName>
        <fullName evidence="10">SusC/RagA family TonB-linked outer membrane protein</fullName>
    </submittedName>
    <submittedName>
        <fullName evidence="11">TonB-linked outer membrane protein, SusC/RagA family</fullName>
    </submittedName>
</protein>
<comment type="subcellular location">
    <subcellularLocation>
        <location evidence="1 7">Cell outer membrane</location>
        <topology evidence="1 7">Multi-pass membrane protein</topology>
    </subcellularLocation>
</comment>
<dbReference type="InterPro" id="IPR039426">
    <property type="entry name" value="TonB-dep_rcpt-like"/>
</dbReference>
<dbReference type="SUPFAM" id="SSF56935">
    <property type="entry name" value="Porins"/>
    <property type="match status" value="1"/>
</dbReference>
<evidence type="ECO:0000256" key="8">
    <source>
        <dbReference type="SAM" id="SignalP"/>
    </source>
</evidence>
<dbReference type="InterPro" id="IPR036942">
    <property type="entry name" value="Beta-barrel_TonB_sf"/>
</dbReference>
<dbReference type="Proteomes" id="UP000184069">
    <property type="component" value="Unassembled WGS sequence"/>
</dbReference>
<keyword evidence="3 7" id="KW-1134">Transmembrane beta strand</keyword>
<evidence type="ECO:0000313" key="11">
    <source>
        <dbReference type="EMBL" id="SHK90635.1"/>
    </source>
</evidence>
<evidence type="ECO:0000256" key="5">
    <source>
        <dbReference type="ARBA" id="ARBA00023136"/>
    </source>
</evidence>